<gene>
    <name evidence="1" type="ORF">M9H77_12774</name>
</gene>
<keyword evidence="2" id="KW-1185">Reference proteome</keyword>
<sequence>MFCIVFSRRKKILKKLEDQMGAERSKLEDKEDEGDEQMASPFFYFDYGFSDEEDIGGEAIETEMQSFYEACVKKKSEGNDQMAKVEVDSWGQVTQSEEKEKQMAAVEADDGVQLREIEGGGVRGPRKQWLISSDKDATEVSKDPDFKPCK</sequence>
<evidence type="ECO:0000313" key="1">
    <source>
        <dbReference type="EMBL" id="KAI5672410.1"/>
    </source>
</evidence>
<dbReference type="Proteomes" id="UP001060085">
    <property type="component" value="Linkage Group LG03"/>
</dbReference>
<protein>
    <submittedName>
        <fullName evidence="1">Uncharacterized protein</fullName>
    </submittedName>
</protein>
<accession>A0ACC0BI98</accession>
<comment type="caution">
    <text evidence="1">The sequence shown here is derived from an EMBL/GenBank/DDBJ whole genome shotgun (WGS) entry which is preliminary data.</text>
</comment>
<proteinExistence type="predicted"/>
<organism evidence="1 2">
    <name type="scientific">Catharanthus roseus</name>
    <name type="common">Madagascar periwinkle</name>
    <name type="synonym">Vinca rosea</name>
    <dbReference type="NCBI Taxonomy" id="4058"/>
    <lineage>
        <taxon>Eukaryota</taxon>
        <taxon>Viridiplantae</taxon>
        <taxon>Streptophyta</taxon>
        <taxon>Embryophyta</taxon>
        <taxon>Tracheophyta</taxon>
        <taxon>Spermatophyta</taxon>
        <taxon>Magnoliopsida</taxon>
        <taxon>eudicotyledons</taxon>
        <taxon>Gunneridae</taxon>
        <taxon>Pentapetalae</taxon>
        <taxon>asterids</taxon>
        <taxon>lamiids</taxon>
        <taxon>Gentianales</taxon>
        <taxon>Apocynaceae</taxon>
        <taxon>Rauvolfioideae</taxon>
        <taxon>Vinceae</taxon>
        <taxon>Catharanthinae</taxon>
        <taxon>Catharanthus</taxon>
    </lineage>
</organism>
<name>A0ACC0BI98_CATRO</name>
<reference evidence="2" key="1">
    <citation type="journal article" date="2023" name="Nat. Plants">
        <title>Single-cell RNA sequencing provides a high-resolution roadmap for understanding the multicellular compartmentation of specialized metabolism.</title>
        <authorList>
            <person name="Sun S."/>
            <person name="Shen X."/>
            <person name="Li Y."/>
            <person name="Li Y."/>
            <person name="Wang S."/>
            <person name="Li R."/>
            <person name="Zhang H."/>
            <person name="Shen G."/>
            <person name="Guo B."/>
            <person name="Wei J."/>
            <person name="Xu J."/>
            <person name="St-Pierre B."/>
            <person name="Chen S."/>
            <person name="Sun C."/>
        </authorList>
    </citation>
    <scope>NUCLEOTIDE SEQUENCE [LARGE SCALE GENOMIC DNA]</scope>
</reference>
<dbReference type="EMBL" id="CM044703">
    <property type="protein sequence ID" value="KAI5672410.1"/>
    <property type="molecule type" value="Genomic_DNA"/>
</dbReference>
<evidence type="ECO:0000313" key="2">
    <source>
        <dbReference type="Proteomes" id="UP001060085"/>
    </source>
</evidence>